<organism evidence="19 20">
    <name type="scientific">Rynchops niger</name>
    <name type="common">Black skimmer</name>
    <dbReference type="NCBI Taxonomy" id="227184"/>
    <lineage>
        <taxon>Eukaryota</taxon>
        <taxon>Metazoa</taxon>
        <taxon>Chordata</taxon>
        <taxon>Craniata</taxon>
        <taxon>Vertebrata</taxon>
        <taxon>Euteleostomi</taxon>
        <taxon>Archelosauria</taxon>
        <taxon>Archosauria</taxon>
        <taxon>Dinosauria</taxon>
        <taxon>Saurischia</taxon>
        <taxon>Theropoda</taxon>
        <taxon>Coelurosauria</taxon>
        <taxon>Aves</taxon>
        <taxon>Neognathae</taxon>
        <taxon>Neoaves</taxon>
        <taxon>Charadriiformes</taxon>
        <taxon>Laridae</taxon>
        <taxon>Rynchops</taxon>
    </lineage>
</organism>
<dbReference type="InterPro" id="IPR015683">
    <property type="entry name" value="Ionotropic_Glu_rcpt"/>
</dbReference>
<keyword evidence="9 16" id="KW-0675">Receptor</keyword>
<keyword evidence="4 16" id="KW-0812">Transmembrane</keyword>
<dbReference type="Gene3D" id="3.40.50.2300">
    <property type="match status" value="2"/>
</dbReference>
<feature type="transmembrane region" description="Helical" evidence="16">
    <location>
        <begin position="494"/>
        <end position="517"/>
    </location>
</feature>
<proteinExistence type="inferred from homology"/>
<keyword evidence="8 16" id="KW-0472">Membrane</keyword>
<feature type="transmembrane region" description="Helical" evidence="16">
    <location>
        <begin position="538"/>
        <end position="557"/>
    </location>
</feature>
<accession>A0A7L1JFU1</accession>
<keyword evidence="12 16" id="KW-1071">Ligand-gated ion channel</keyword>
<feature type="binding site" evidence="14">
    <location>
        <position position="458"/>
    </location>
    <ligand>
        <name>L-glutamate</name>
        <dbReference type="ChEBI" id="CHEBI:29985"/>
    </ligand>
</feature>
<keyword evidence="7 16" id="KW-0406">Ion transport</keyword>
<dbReference type="InterPro" id="IPR028082">
    <property type="entry name" value="Peripla_BP_I"/>
</dbReference>
<dbReference type="GO" id="GO:0038023">
    <property type="term" value="F:signaling receptor activity"/>
    <property type="evidence" value="ECO:0007669"/>
    <property type="project" value="InterPro"/>
</dbReference>
<dbReference type="SUPFAM" id="SSF53822">
    <property type="entry name" value="Periplasmic binding protein-like I"/>
    <property type="match status" value="1"/>
</dbReference>
<keyword evidence="5 16" id="KW-1133">Transmembrane helix</keyword>
<keyword evidence="20" id="KW-1185">Reference proteome</keyword>
<dbReference type="SUPFAM" id="SSF53850">
    <property type="entry name" value="Periplasmic binding protein-like II"/>
    <property type="match status" value="1"/>
</dbReference>
<evidence type="ECO:0000256" key="8">
    <source>
        <dbReference type="ARBA" id="ARBA00023136"/>
    </source>
</evidence>
<dbReference type="InterPro" id="IPR019594">
    <property type="entry name" value="Glu/Gly-bd"/>
</dbReference>
<dbReference type="GO" id="GO:0015276">
    <property type="term" value="F:ligand-gated monoatomic ion channel activity"/>
    <property type="evidence" value="ECO:0007669"/>
    <property type="project" value="InterPro"/>
</dbReference>
<evidence type="ECO:0000256" key="2">
    <source>
        <dbReference type="ARBA" id="ARBA00022448"/>
    </source>
</evidence>
<feature type="transmembrane region" description="Helical" evidence="16">
    <location>
        <begin position="569"/>
        <end position="594"/>
    </location>
</feature>
<evidence type="ECO:0000256" key="7">
    <source>
        <dbReference type="ARBA" id="ARBA00023065"/>
    </source>
</evidence>
<evidence type="ECO:0000256" key="3">
    <source>
        <dbReference type="ARBA" id="ARBA00022475"/>
    </source>
</evidence>
<evidence type="ECO:0000256" key="16">
    <source>
        <dbReference type="RuleBase" id="RU367118"/>
    </source>
</evidence>
<keyword evidence="3 16" id="KW-1003">Cell membrane</keyword>
<feature type="non-terminal residue" evidence="19">
    <location>
        <position position="1"/>
    </location>
</feature>
<feature type="site" description="Crucial to convey clamshell closure to channel opening" evidence="15">
    <location>
        <position position="602"/>
    </location>
</feature>
<dbReference type="OrthoDB" id="5984008at2759"/>
<feature type="domain" description="Ionotropic glutamate receptor L-glutamate and glycine-binding" evidence="18">
    <location>
        <begin position="394"/>
        <end position="447"/>
    </location>
</feature>
<dbReference type="Gene3D" id="3.40.190.10">
    <property type="entry name" value="Periplasmic binding protein-like II"/>
    <property type="match status" value="3"/>
</dbReference>
<evidence type="ECO:0000256" key="6">
    <source>
        <dbReference type="ARBA" id="ARBA00023018"/>
    </source>
</evidence>
<dbReference type="SMART" id="SM00918">
    <property type="entry name" value="Lig_chan-Glu_bd"/>
    <property type="match status" value="1"/>
</dbReference>
<evidence type="ECO:0000256" key="5">
    <source>
        <dbReference type="ARBA" id="ARBA00022989"/>
    </source>
</evidence>
<dbReference type="PRINTS" id="PR00177">
    <property type="entry name" value="NMDARECEPTOR"/>
</dbReference>
<dbReference type="InterPro" id="IPR001508">
    <property type="entry name" value="Iono_Glu_rcpt_met"/>
</dbReference>
<dbReference type="CDD" id="cd06377">
    <property type="entry name" value="PBP1_iGluR_NMDA_NR3"/>
    <property type="match status" value="1"/>
</dbReference>
<comment type="function">
    <text evidence="16">Receptor for glutamate that functions as a ligand-gated ion channel in the central nervous system and plays an important role in excitatory synaptic transmission. L-glutamate acts as an excitatory neurotransmitter at many synapses in the central nervous system.</text>
</comment>
<dbReference type="Gene3D" id="1.10.287.70">
    <property type="match status" value="1"/>
</dbReference>
<evidence type="ECO:0000256" key="15">
    <source>
        <dbReference type="PIRSR" id="PIRSR601508-2"/>
    </source>
</evidence>
<evidence type="ECO:0000256" key="11">
    <source>
        <dbReference type="ARBA" id="ARBA00023257"/>
    </source>
</evidence>
<protein>
    <recommendedName>
        <fullName evidence="16">Glutamate receptor</fullName>
    </recommendedName>
</protein>
<feature type="non-terminal residue" evidence="19">
    <location>
        <position position="687"/>
    </location>
</feature>
<comment type="similarity">
    <text evidence="16">Belongs to the glutamate-gated ion channel (TC 1.A.10.1) family.</text>
</comment>
<comment type="subcellular location">
    <subcellularLocation>
        <location evidence="1">Cell membrane</location>
        <topology evidence="1">Multi-pass membrane protein</topology>
    </subcellularLocation>
    <subcellularLocation>
        <location evidence="16">Postsynaptic cell membrane</location>
        <topology evidence="16">Multi-pass membrane protein</topology>
    </subcellularLocation>
</comment>
<dbReference type="InterPro" id="IPR001320">
    <property type="entry name" value="Iontro_rcpt_C"/>
</dbReference>
<dbReference type="Pfam" id="PF00060">
    <property type="entry name" value="Lig_chan"/>
    <property type="match status" value="1"/>
</dbReference>
<dbReference type="EMBL" id="VXBH01000759">
    <property type="protein sequence ID" value="NXN49564.1"/>
    <property type="molecule type" value="Genomic_DNA"/>
</dbReference>
<evidence type="ECO:0000256" key="9">
    <source>
        <dbReference type="ARBA" id="ARBA00023170"/>
    </source>
</evidence>
<evidence type="ECO:0000256" key="10">
    <source>
        <dbReference type="ARBA" id="ARBA00023180"/>
    </source>
</evidence>
<feature type="domain" description="Ionotropic glutamate receptor C-terminal" evidence="17">
    <location>
        <begin position="385"/>
        <end position="686"/>
    </location>
</feature>
<evidence type="ECO:0000259" key="17">
    <source>
        <dbReference type="SMART" id="SM00079"/>
    </source>
</evidence>
<dbReference type="SMART" id="SM00079">
    <property type="entry name" value="PBPe"/>
    <property type="match status" value="1"/>
</dbReference>
<feature type="binding site" evidence="14">
    <location>
        <position position="463"/>
    </location>
    <ligand>
        <name>L-glutamate</name>
        <dbReference type="ChEBI" id="CHEBI:29985"/>
    </ligand>
</feature>
<evidence type="ECO:0000259" key="18">
    <source>
        <dbReference type="SMART" id="SM00918"/>
    </source>
</evidence>
<evidence type="ECO:0000313" key="20">
    <source>
        <dbReference type="Proteomes" id="UP000525416"/>
    </source>
</evidence>
<keyword evidence="11 16" id="KW-0628">Postsynaptic cell membrane</keyword>
<evidence type="ECO:0000256" key="1">
    <source>
        <dbReference type="ARBA" id="ARBA00004651"/>
    </source>
</evidence>
<comment type="caution">
    <text evidence="19">The sequence shown here is derived from an EMBL/GenBank/DDBJ whole genome shotgun (WGS) entry which is preliminary data.</text>
</comment>
<dbReference type="FunFam" id="3.40.190.10:FF:000066">
    <property type="entry name" value="Glutamate receptor ionotropic, NMDA 3A"/>
    <property type="match status" value="1"/>
</dbReference>
<keyword evidence="10" id="KW-0325">Glycoprotein</keyword>
<dbReference type="Pfam" id="PF10613">
    <property type="entry name" value="Lig_chan-Glu_bd"/>
    <property type="match status" value="1"/>
</dbReference>
<dbReference type="Proteomes" id="UP000525416">
    <property type="component" value="Unassembled WGS sequence"/>
</dbReference>
<keyword evidence="13 16" id="KW-0407">Ion channel</keyword>
<reference evidence="19 20" key="1">
    <citation type="submission" date="2019-09" db="EMBL/GenBank/DDBJ databases">
        <title>Bird 10,000 Genomes (B10K) Project - Family phase.</title>
        <authorList>
            <person name="Zhang G."/>
        </authorList>
    </citation>
    <scope>NUCLEOTIDE SEQUENCE [LARGE SCALE GENOMIC DNA]</scope>
    <source>
        <strain evidence="19">B10K-DU-002-16</strain>
        <tissue evidence="19">Muscle</tissue>
    </source>
</reference>
<evidence type="ECO:0000313" key="19">
    <source>
        <dbReference type="EMBL" id="NXN49564.1"/>
    </source>
</evidence>
<dbReference type="AlphaFoldDB" id="A0A7L1JFU1"/>
<keyword evidence="6 16" id="KW-0770">Synapse</keyword>
<sequence length="687" mass="75966">ARDPGSLARWLCGALVVRGVAAVLALPRSRRELLQLDFLAAALQIPFLSLLDTRGPLPFRAQSPFHFHMERQSSLETLVDVLVSVLQANDWQETSLVLCRPWDVAGFLGLWARRSQLFLRTILDLGYLDEPGATSHLRQHGERFRTLSSPVLLLGCDLRRARLIFQAVEESGLAPQEFHWMLGSPLSAGELQTEGLPLGLLAYGEVSRLPLELFVQDAVELVSRAIASAARVRPDLALLQTMVNCNDRRRAGGESSGLFLSRFMANTSFHGRTGTVRVENATLVRPEQQFRVWSLRRDSRGEPTWVTVGTWQRGNLELEEGAWQSHRQRTSPGEVPRVKLRVVTLVEHPFVFTREVDEDGSCPAGQLCLDPGTNESAVLDALFEELGAENGSVPRAYKKCCYGYCIDLLEKLAEDMPFDFELYIVGDGKYGAWKNGRWTGLVGDLLSGTAHMAVTSFSINSARSKVIDFTSPFFSTSLGILVRTKDTASPIGAFMWPLHWTMWVGIFVALHMTALFLTLYEWKSPYGMTPHGRNRMKIFSYSSALNLCYAILFGRTVSSKTPKCCTGRFLMNLWAIFCLLVLSSYTANLAAVMVGDKTFEELSGIHDPKVGERKGTVGGGVSLSFPAEHESPAACTPPPASPRLTEPPKLNAFIMDKSLLDYEVSIDSDCKLLTVGKPFAIEGWGGG</sequence>
<gene>
    <name evidence="19" type="primary">Grin3b</name>
    <name evidence="19" type="ORF">RYNNIG_R04221</name>
</gene>
<dbReference type="GO" id="GO:0045211">
    <property type="term" value="C:postsynaptic membrane"/>
    <property type="evidence" value="ECO:0007669"/>
    <property type="project" value="UniProtKB-SubCell"/>
</dbReference>
<evidence type="ECO:0000256" key="13">
    <source>
        <dbReference type="ARBA" id="ARBA00023303"/>
    </source>
</evidence>
<evidence type="ECO:0000256" key="4">
    <source>
        <dbReference type="ARBA" id="ARBA00022692"/>
    </source>
</evidence>
<evidence type="ECO:0000256" key="12">
    <source>
        <dbReference type="ARBA" id="ARBA00023286"/>
    </source>
</evidence>
<keyword evidence="2 16" id="KW-0813">Transport</keyword>
<name>A0A7L1JFU1_RYNNI</name>
<dbReference type="PANTHER" id="PTHR18966">
    <property type="entry name" value="IONOTROPIC GLUTAMATE RECEPTOR"/>
    <property type="match status" value="1"/>
</dbReference>
<evidence type="ECO:0000256" key="14">
    <source>
        <dbReference type="PIRSR" id="PIRSR601508-1"/>
    </source>
</evidence>